<accession>A0AAD5RWC3</accession>
<evidence type="ECO:0000256" key="1">
    <source>
        <dbReference type="ARBA" id="ARBA00005476"/>
    </source>
</evidence>
<dbReference type="InterPro" id="IPR031315">
    <property type="entry name" value="LNS2/PITP"/>
</dbReference>
<feature type="compositionally biased region" description="Basic and acidic residues" evidence="3">
    <location>
        <begin position="638"/>
        <end position="650"/>
    </location>
</feature>
<dbReference type="Pfam" id="PF04571">
    <property type="entry name" value="Lipin_N"/>
    <property type="match status" value="1"/>
</dbReference>
<feature type="region of interest" description="Disordered" evidence="3">
    <location>
        <begin position="324"/>
        <end position="378"/>
    </location>
</feature>
<dbReference type="InterPro" id="IPR013209">
    <property type="entry name" value="LNS2"/>
</dbReference>
<proteinExistence type="inferred from homology"/>
<protein>
    <submittedName>
        <fullName evidence="5">Nuclear elongation and deformation protein 1 protein</fullName>
    </submittedName>
</protein>
<dbReference type="Pfam" id="PF24565">
    <property type="entry name" value="Ned1_M"/>
    <property type="match status" value="1"/>
</dbReference>
<dbReference type="PANTHER" id="PTHR12181">
    <property type="entry name" value="LIPIN"/>
    <property type="match status" value="1"/>
</dbReference>
<dbReference type="Pfam" id="PF08235">
    <property type="entry name" value="LNS2"/>
    <property type="match status" value="1"/>
</dbReference>
<dbReference type="Proteomes" id="UP001201980">
    <property type="component" value="Unassembled WGS sequence"/>
</dbReference>
<dbReference type="GO" id="GO:0008195">
    <property type="term" value="F:phosphatidate phosphatase activity"/>
    <property type="evidence" value="ECO:0007669"/>
    <property type="project" value="TreeGrafter"/>
</dbReference>
<evidence type="ECO:0000256" key="2">
    <source>
        <dbReference type="ARBA" id="ARBA00022553"/>
    </source>
</evidence>
<dbReference type="FunFam" id="3.40.50.1000:FF:000063">
    <property type="entry name" value="Nuclear elongation and deformation protein"/>
    <property type="match status" value="1"/>
</dbReference>
<feature type="region of interest" description="Disordered" evidence="3">
    <location>
        <begin position="635"/>
        <end position="742"/>
    </location>
</feature>
<dbReference type="EMBL" id="JAKWBI020000051">
    <property type="protein sequence ID" value="KAJ2904522.1"/>
    <property type="molecule type" value="Genomic_DNA"/>
</dbReference>
<evidence type="ECO:0000259" key="4">
    <source>
        <dbReference type="SMART" id="SM00775"/>
    </source>
</evidence>
<dbReference type="InterPro" id="IPR036412">
    <property type="entry name" value="HAD-like_sf"/>
</dbReference>
<dbReference type="InterPro" id="IPR007651">
    <property type="entry name" value="Lipin_N"/>
</dbReference>
<feature type="compositionally biased region" description="Polar residues" evidence="3">
    <location>
        <begin position="136"/>
        <end position="159"/>
    </location>
</feature>
<dbReference type="GO" id="GO:0019432">
    <property type="term" value="P:triglyceride biosynthetic process"/>
    <property type="evidence" value="ECO:0007669"/>
    <property type="project" value="TreeGrafter"/>
</dbReference>
<dbReference type="SUPFAM" id="SSF56784">
    <property type="entry name" value="HAD-like"/>
    <property type="match status" value="1"/>
</dbReference>
<evidence type="ECO:0000256" key="3">
    <source>
        <dbReference type="SAM" id="MobiDB-lite"/>
    </source>
</evidence>
<feature type="region of interest" description="Disordered" evidence="3">
    <location>
        <begin position="96"/>
        <end position="231"/>
    </location>
</feature>
<keyword evidence="6" id="KW-1185">Reference proteome</keyword>
<sequence length="786" mass="86644">MQYVRNIGNTAWTTWNSLNPATLSGAIDVIVVEQEDGSFICSPFHVRFGKFSLLRPYEKKVEFTVNGSKREYPMKLGEGGEAFFVFETTANIPESMQTSPLVSPASSPPLEPQRPSSSPMQDPEPLDLESEPGKPRSNTVSRPPNTVLYSQSSTSQNGFLNPLPSSPQLAAGRPKSGDWTAKMRIHSDNTLRRSSRQEEKEEEEEEDGETPPASIRSQSPPPLAPKEAVQRAMALSRELSVANIPSHVTESGDLKLDMTGFKSSEEDALRAELLARKILSEELDGNYDIGALFGVDEEGNLWIYSSEEAKDAAMKKMAADSSALVDDAASDPGYQSDSSDTTHTTPDDHRTAESDSGMDVQTPPSSPEAPKKSRNTRSFAKTLRLTSDQLKSLDLNEGQNCMSFTVNRSTCEANMFLWKHSTPVVISDIDGTITKSDAMGHVMNMIGRDWTHTGVAKLYNDIATNGYNIMYLTSRSVGQSDTTRAYLHGIHQDGYKLPRGPTILSPDRTMAALRREIYLRKPHVFKMATLRDIRSLYGPDRTPFYAGFGNRLTDQISYRTVDVPSHRIFTINSNAEVSLDLLSLNKLKLSYVNMSDIVDHYFPPVSALITTKGGGDEFTDFKYWRNDPLALEDFSASESDKDDASHHITGEEDEESIYAEEGEEDVDYDGGLANSYISRNSEDEEGEYYPGQESMQSSAMVDEDDEYADDEDEDPEDDLGNQLEEELEEAEDQALETRDEGEVIGKVIGTSTPTVAVKDVGAEMITGVKKLAIAKADADSSGGKTP</sequence>
<gene>
    <name evidence="5" type="ORF">MKZ38_007854</name>
</gene>
<evidence type="ECO:0000313" key="6">
    <source>
        <dbReference type="Proteomes" id="UP001201980"/>
    </source>
</evidence>
<organism evidence="5 6">
    <name type="scientific">Zalerion maritima</name>
    <dbReference type="NCBI Taxonomy" id="339359"/>
    <lineage>
        <taxon>Eukaryota</taxon>
        <taxon>Fungi</taxon>
        <taxon>Dikarya</taxon>
        <taxon>Ascomycota</taxon>
        <taxon>Pezizomycotina</taxon>
        <taxon>Sordariomycetes</taxon>
        <taxon>Lulworthiomycetidae</taxon>
        <taxon>Lulworthiales</taxon>
        <taxon>Lulworthiaceae</taxon>
        <taxon>Zalerion</taxon>
    </lineage>
</organism>
<feature type="compositionally biased region" description="Acidic residues" evidence="3">
    <location>
        <begin position="200"/>
        <end position="209"/>
    </location>
</feature>
<evidence type="ECO:0000313" key="5">
    <source>
        <dbReference type="EMBL" id="KAJ2904522.1"/>
    </source>
</evidence>
<dbReference type="InterPro" id="IPR023214">
    <property type="entry name" value="HAD_sf"/>
</dbReference>
<dbReference type="PANTHER" id="PTHR12181:SF12">
    <property type="entry name" value="PHOSPHATIDATE PHOSPHATASE"/>
    <property type="match status" value="1"/>
</dbReference>
<comment type="caution">
    <text evidence="5">The sequence shown here is derived from an EMBL/GenBank/DDBJ whole genome shotgun (WGS) entry which is preliminary data.</text>
</comment>
<dbReference type="SMART" id="SM00775">
    <property type="entry name" value="LNS2"/>
    <property type="match status" value="1"/>
</dbReference>
<feature type="compositionally biased region" description="Acidic residues" evidence="3">
    <location>
        <begin position="651"/>
        <end position="668"/>
    </location>
</feature>
<feature type="compositionally biased region" description="Basic and acidic residues" evidence="3">
    <location>
        <begin position="185"/>
        <end position="199"/>
    </location>
</feature>
<dbReference type="Gene3D" id="3.40.50.1000">
    <property type="entry name" value="HAD superfamily/HAD-like"/>
    <property type="match status" value="1"/>
</dbReference>
<dbReference type="InterPro" id="IPR057124">
    <property type="entry name" value="Ned1-like_M"/>
</dbReference>
<dbReference type="AlphaFoldDB" id="A0AAD5RWC3"/>
<feature type="compositionally biased region" description="Acidic residues" evidence="3">
    <location>
        <begin position="701"/>
        <end position="734"/>
    </location>
</feature>
<name>A0AAD5RWC3_9PEZI</name>
<keyword evidence="2" id="KW-0597">Phosphoprotein</keyword>
<dbReference type="InterPro" id="IPR026058">
    <property type="entry name" value="LIPIN"/>
</dbReference>
<feature type="compositionally biased region" description="Low complexity" evidence="3">
    <location>
        <begin position="324"/>
        <end position="344"/>
    </location>
</feature>
<dbReference type="GO" id="GO:0005634">
    <property type="term" value="C:nucleus"/>
    <property type="evidence" value="ECO:0007669"/>
    <property type="project" value="TreeGrafter"/>
</dbReference>
<feature type="domain" description="LNS2/PITP" evidence="4">
    <location>
        <begin position="424"/>
        <end position="580"/>
    </location>
</feature>
<reference evidence="5" key="1">
    <citation type="submission" date="2022-07" db="EMBL/GenBank/DDBJ databases">
        <title>Draft genome sequence of Zalerion maritima ATCC 34329, a (micro)plastics degrading marine fungus.</title>
        <authorList>
            <person name="Paco A."/>
            <person name="Goncalves M.F.M."/>
            <person name="Rocha-Santos T.A.P."/>
            <person name="Alves A."/>
        </authorList>
    </citation>
    <scope>NUCLEOTIDE SEQUENCE</scope>
    <source>
        <strain evidence="5">ATCC 34329</strain>
    </source>
</reference>
<dbReference type="GO" id="GO:0009062">
    <property type="term" value="P:fatty acid catabolic process"/>
    <property type="evidence" value="ECO:0007669"/>
    <property type="project" value="TreeGrafter"/>
</dbReference>
<comment type="similarity">
    <text evidence="1">Belongs to the lipin family.</text>
</comment>